<dbReference type="Proteomes" id="UP000887575">
    <property type="component" value="Unassembled WGS sequence"/>
</dbReference>
<dbReference type="WBParaSite" id="MBELARI_LOCUS19695">
    <property type="protein sequence ID" value="MBELARI_LOCUS19695"/>
    <property type="gene ID" value="MBELARI_LOCUS19695"/>
</dbReference>
<dbReference type="Pfam" id="PF00646">
    <property type="entry name" value="F-box"/>
    <property type="match status" value="1"/>
</dbReference>
<sequence length="451" mass="51234">MSSRRTKWVYRAKEKLLKFGRGFSLRKRALQSEETLAIPSLNGDVLQQIFENLDLKDRSKMRRISREFRNVIDKIPIRIPFLMIHSDESGHYEILSDQLDFIAGHLLSPFSSHFDHLGDALSMNQETLYQALQIIAMQASSISHLWLDCVDNGYLAKIIVEANLDASKNVMDRLNFEQLTIIGSKDYNDFDWFRKLVLMSRRTLKALRLRHVRITSESQAEAFWQAVAQCHQLDLLQYEPCRTDHFSRKLLIEALQSKDIRNLTVTGIADLSADDLKKINSRGTLQELSVVSDSIKPSVLATPPLQSTIINLKSLLIQIDPWLSLHDSMERCALLTILQTLPRSSILEVVHVMNGEGTPHSLLNSNNHVGRALGYWVGLAMESQRAIKLKLDDVAQDKLDAGVGRVLRKCAEVIRGNWTEDGLWLKSGGGRVLVLDRRTWFGDDDLELASP</sequence>
<dbReference type="CDD" id="cd22150">
    <property type="entry name" value="F-box_CeFBXA-like"/>
    <property type="match status" value="1"/>
</dbReference>
<feature type="domain" description="F-box" evidence="1">
    <location>
        <begin position="35"/>
        <end position="84"/>
    </location>
</feature>
<evidence type="ECO:0000259" key="1">
    <source>
        <dbReference type="PROSITE" id="PS50181"/>
    </source>
</evidence>
<proteinExistence type="predicted"/>
<keyword evidence="2" id="KW-1185">Reference proteome</keyword>
<dbReference type="Gene3D" id="3.80.10.10">
    <property type="entry name" value="Ribonuclease Inhibitor"/>
    <property type="match status" value="1"/>
</dbReference>
<dbReference type="AlphaFoldDB" id="A0AAF3EZQ8"/>
<accession>A0AAF3EZQ8</accession>
<protein>
    <submittedName>
        <fullName evidence="3">F-box domain-containing protein</fullName>
    </submittedName>
</protein>
<evidence type="ECO:0000313" key="2">
    <source>
        <dbReference type="Proteomes" id="UP000887575"/>
    </source>
</evidence>
<name>A0AAF3EZQ8_9BILA</name>
<dbReference type="PROSITE" id="PS50181">
    <property type="entry name" value="FBOX"/>
    <property type="match status" value="1"/>
</dbReference>
<reference evidence="3" key="1">
    <citation type="submission" date="2024-02" db="UniProtKB">
        <authorList>
            <consortium name="WormBaseParasite"/>
        </authorList>
    </citation>
    <scope>IDENTIFICATION</scope>
</reference>
<organism evidence="2 3">
    <name type="scientific">Mesorhabditis belari</name>
    <dbReference type="NCBI Taxonomy" id="2138241"/>
    <lineage>
        <taxon>Eukaryota</taxon>
        <taxon>Metazoa</taxon>
        <taxon>Ecdysozoa</taxon>
        <taxon>Nematoda</taxon>
        <taxon>Chromadorea</taxon>
        <taxon>Rhabditida</taxon>
        <taxon>Rhabditina</taxon>
        <taxon>Rhabditomorpha</taxon>
        <taxon>Rhabditoidea</taxon>
        <taxon>Rhabditidae</taxon>
        <taxon>Mesorhabditinae</taxon>
        <taxon>Mesorhabditis</taxon>
    </lineage>
</organism>
<dbReference type="InterPro" id="IPR001810">
    <property type="entry name" value="F-box_dom"/>
</dbReference>
<evidence type="ECO:0000313" key="3">
    <source>
        <dbReference type="WBParaSite" id="MBELARI_LOCUS19695"/>
    </source>
</evidence>
<dbReference type="InterPro" id="IPR032675">
    <property type="entry name" value="LRR_dom_sf"/>
</dbReference>
<dbReference type="SMART" id="SM00256">
    <property type="entry name" value="FBOX"/>
    <property type="match status" value="1"/>
</dbReference>